<evidence type="ECO:0000313" key="3">
    <source>
        <dbReference type="EMBL" id="SMB99400.1"/>
    </source>
</evidence>
<feature type="coiled-coil region" evidence="1">
    <location>
        <begin position="27"/>
        <end position="68"/>
    </location>
</feature>
<feature type="transmembrane region" description="Helical" evidence="2">
    <location>
        <begin position="73"/>
        <end position="93"/>
    </location>
</feature>
<gene>
    <name evidence="3" type="ORF">SAMN00808754_2886</name>
</gene>
<evidence type="ECO:0008006" key="5">
    <source>
        <dbReference type="Google" id="ProtNLM"/>
    </source>
</evidence>
<dbReference type="Proteomes" id="UP000192569">
    <property type="component" value="Chromosome I"/>
</dbReference>
<sequence length="97" mass="11660">MTEEAKKEEFHRVSPWDVLIWKLDSLEKYVQREISDLRREMGDLRREMGDLRQEIVELRREVREEMKGTRQSYAVLEWTAILGFVAIIVTIFATKFL</sequence>
<dbReference type="OrthoDB" id="9896593at2"/>
<dbReference type="EMBL" id="LT838272">
    <property type="protein sequence ID" value="SMB99400.1"/>
    <property type="molecule type" value="Genomic_DNA"/>
</dbReference>
<organism evidence="3 4">
    <name type="scientific">Thermanaeromonas toyohensis ToBE</name>
    <dbReference type="NCBI Taxonomy" id="698762"/>
    <lineage>
        <taxon>Bacteria</taxon>
        <taxon>Bacillati</taxon>
        <taxon>Bacillota</taxon>
        <taxon>Clostridia</taxon>
        <taxon>Neomoorellales</taxon>
        <taxon>Neomoorellaceae</taxon>
        <taxon>Thermanaeromonas</taxon>
    </lineage>
</organism>
<keyword evidence="2" id="KW-1133">Transmembrane helix</keyword>
<dbReference type="Gene3D" id="1.20.58.130">
    <property type="match status" value="1"/>
</dbReference>
<evidence type="ECO:0000256" key="2">
    <source>
        <dbReference type="SAM" id="Phobius"/>
    </source>
</evidence>
<keyword evidence="4" id="KW-1185">Reference proteome</keyword>
<dbReference type="RefSeq" id="WP_084666569.1">
    <property type="nucleotide sequence ID" value="NZ_LT838272.1"/>
</dbReference>
<keyword evidence="2" id="KW-0812">Transmembrane</keyword>
<evidence type="ECO:0000313" key="4">
    <source>
        <dbReference type="Proteomes" id="UP000192569"/>
    </source>
</evidence>
<accession>A0A1W1W1N8</accession>
<keyword evidence="2" id="KW-0472">Membrane</keyword>
<name>A0A1W1W1N8_9FIRM</name>
<reference evidence="3 4" key="1">
    <citation type="submission" date="2017-04" db="EMBL/GenBank/DDBJ databases">
        <authorList>
            <person name="Afonso C.L."/>
            <person name="Miller P.J."/>
            <person name="Scott M.A."/>
            <person name="Spackman E."/>
            <person name="Goraichik I."/>
            <person name="Dimitrov K.M."/>
            <person name="Suarez D.L."/>
            <person name="Swayne D.E."/>
        </authorList>
    </citation>
    <scope>NUCLEOTIDE SEQUENCE [LARGE SCALE GENOMIC DNA]</scope>
    <source>
        <strain evidence="3 4">ToBE</strain>
    </source>
</reference>
<keyword evidence="1" id="KW-0175">Coiled coil</keyword>
<proteinExistence type="predicted"/>
<evidence type="ECO:0000256" key="1">
    <source>
        <dbReference type="SAM" id="Coils"/>
    </source>
</evidence>
<dbReference type="AlphaFoldDB" id="A0A1W1W1N8"/>
<protein>
    <recommendedName>
        <fullName evidence="5">Haemolysin XhlA</fullName>
    </recommendedName>
</protein>